<evidence type="ECO:0000313" key="1">
    <source>
        <dbReference type="EMBL" id="CAE7248669.1"/>
    </source>
</evidence>
<dbReference type="OrthoDB" id="414976at2759"/>
<dbReference type="EMBL" id="CAJNJA010009619">
    <property type="protein sequence ID" value="CAE7248669.1"/>
    <property type="molecule type" value="Genomic_DNA"/>
</dbReference>
<organism evidence="1 2">
    <name type="scientific">Symbiodinium necroappetens</name>
    <dbReference type="NCBI Taxonomy" id="1628268"/>
    <lineage>
        <taxon>Eukaryota</taxon>
        <taxon>Sar</taxon>
        <taxon>Alveolata</taxon>
        <taxon>Dinophyceae</taxon>
        <taxon>Suessiales</taxon>
        <taxon>Symbiodiniaceae</taxon>
        <taxon>Symbiodinium</taxon>
    </lineage>
</organism>
<protein>
    <submittedName>
        <fullName evidence="1">NLRC3 protein</fullName>
    </submittedName>
</protein>
<dbReference type="Proteomes" id="UP000601435">
    <property type="component" value="Unassembled WGS sequence"/>
</dbReference>
<reference evidence="1" key="1">
    <citation type="submission" date="2021-02" db="EMBL/GenBank/DDBJ databases">
        <authorList>
            <person name="Dougan E. K."/>
            <person name="Rhodes N."/>
            <person name="Thang M."/>
            <person name="Chan C."/>
        </authorList>
    </citation>
    <scope>NUCLEOTIDE SEQUENCE</scope>
</reference>
<gene>
    <name evidence="1" type="primary">NLRC3</name>
    <name evidence="1" type="ORF">SNEC2469_LOCUS5007</name>
</gene>
<accession>A0A812M0H6</accession>
<dbReference type="AlphaFoldDB" id="A0A812M0H6"/>
<keyword evidence="2" id="KW-1185">Reference proteome</keyword>
<feature type="non-terminal residue" evidence="1">
    <location>
        <position position="127"/>
    </location>
</feature>
<evidence type="ECO:0000313" key="2">
    <source>
        <dbReference type="Proteomes" id="UP000601435"/>
    </source>
</evidence>
<name>A0A812M0H6_9DINO</name>
<proteinExistence type="predicted"/>
<sequence length="127" mass="14030">DVAVTSVAVASFKLRDDSGDASLLRIVTTHLPDIPYGPARKEFCECMGQLEDVARIPTFLLASLSFSDQVIEAWMRHKSRMENVKFAEIPYPTSIHQATLLPKRVDGIASLSPKGTWEARNPLCEAS</sequence>
<comment type="caution">
    <text evidence="1">The sequence shown here is derived from an EMBL/GenBank/DDBJ whole genome shotgun (WGS) entry which is preliminary data.</text>
</comment>